<feature type="domain" description="DUF2147" evidence="2">
    <location>
        <begin position="65"/>
        <end position="195"/>
    </location>
</feature>
<keyword evidence="1" id="KW-0812">Transmembrane</keyword>
<dbReference type="Pfam" id="PF09917">
    <property type="entry name" value="DUF2147"/>
    <property type="match status" value="1"/>
</dbReference>
<protein>
    <recommendedName>
        <fullName evidence="2">DUF2147 domain-containing protein</fullName>
    </recommendedName>
</protein>
<feature type="transmembrane region" description="Helical" evidence="1">
    <location>
        <begin position="28"/>
        <end position="46"/>
    </location>
</feature>
<dbReference type="InterPro" id="IPR019223">
    <property type="entry name" value="DUF2147"/>
</dbReference>
<dbReference type="RefSeq" id="WP_014342501.1">
    <property type="nucleotide sequence ID" value="NC_016843.1"/>
</dbReference>
<feature type="transmembrane region" description="Helical" evidence="1">
    <location>
        <begin position="6"/>
        <end position="21"/>
    </location>
</feature>
<dbReference type="Gene3D" id="2.40.128.520">
    <property type="match status" value="1"/>
</dbReference>
<evidence type="ECO:0000259" key="2">
    <source>
        <dbReference type="Pfam" id="PF09917"/>
    </source>
</evidence>
<dbReference type="Proteomes" id="UP000008192">
    <property type="component" value="Chromosome"/>
</dbReference>
<organism evidence="3 4">
    <name type="scientific">Treponema pallidum subsp. pertenue (strain Gauthier)</name>
    <dbReference type="NCBI Taxonomy" id="491080"/>
    <lineage>
        <taxon>Bacteria</taxon>
        <taxon>Pseudomonadati</taxon>
        <taxon>Spirochaetota</taxon>
        <taxon>Spirochaetia</taxon>
        <taxon>Spirochaetales</taxon>
        <taxon>Treponemataceae</taxon>
        <taxon>Treponema</taxon>
    </lineage>
</organism>
<keyword evidence="1" id="KW-0472">Membrane</keyword>
<name>A0AAU8PI42_TREPG</name>
<dbReference type="AlphaFoldDB" id="A0AAU8PI42"/>
<evidence type="ECO:0000313" key="4">
    <source>
        <dbReference type="Proteomes" id="UP000008192"/>
    </source>
</evidence>
<dbReference type="KEGG" id="tpg:TPEGAU_0594"/>
<evidence type="ECO:0000313" key="3">
    <source>
        <dbReference type="EMBL" id="AEZ59856.1"/>
    </source>
</evidence>
<accession>A0AAU8PI42</accession>
<gene>
    <name evidence="3" type="ordered locus">TPEGAU_0594</name>
</gene>
<reference evidence="4" key="1">
    <citation type="journal article" date="2012" name="PLoS Negl. Trop. Dis.">
        <title>Whole genome sequences of three Treponema pallidum ssp. pertenue strains: yaws and syphilis treponemes differ in less than 0.2% of the genome sequence.</title>
        <authorList>
            <person name="Cejkova D."/>
            <person name="Zobanikova M."/>
            <person name="Chen L."/>
            <person name="Pospisilova P."/>
            <person name="Strouhal M."/>
            <person name="Qin X."/>
            <person name="Mikalova L."/>
            <person name="Norris S.J."/>
            <person name="Muzny D.M."/>
            <person name="Gibbs R.A."/>
            <person name="Fulton L.L."/>
            <person name="Sodergren E."/>
            <person name="Weinstock G.M."/>
            <person name="Smajs D."/>
        </authorList>
    </citation>
    <scope>NUCLEOTIDE SEQUENCE [LARGE SCALE GENOMIC DNA]</scope>
    <source>
        <strain evidence="4">Gauthier</strain>
    </source>
</reference>
<proteinExistence type="predicted"/>
<dbReference type="EMBL" id="CP002376">
    <property type="protein sequence ID" value="AEZ59856.1"/>
    <property type="molecule type" value="Genomic_DNA"/>
</dbReference>
<sequence length="219" mass="24158">MVPAFLQVVFPLVGCAHYILWGRAMRKVIVYGVVLCLCVPCFTASSDKAAQVPSVQKEMADPVEGIWKSVDDNTGKPTGVWRLYVQDGKLFGKILVCMGRAPNAAVVSCTRTYPDFPKKGNVANMPLVGTPFIYNLERTSPGSWGGGYVIDPASGKYYYCKINFIPADGRSYKVDTLQMRGEISWGIGRSQYWLRSSQTEVDELIKTNVVAHTFVPASE</sequence>
<keyword evidence="1" id="KW-1133">Transmembrane helix</keyword>
<evidence type="ECO:0000256" key="1">
    <source>
        <dbReference type="SAM" id="Phobius"/>
    </source>
</evidence>